<dbReference type="Pfam" id="PF00497">
    <property type="entry name" value="SBP_bac_3"/>
    <property type="match status" value="1"/>
</dbReference>
<evidence type="ECO:0000259" key="6">
    <source>
        <dbReference type="SMART" id="SM00062"/>
    </source>
</evidence>
<gene>
    <name evidence="7" type="ORF">SASC598J21_013790</name>
</gene>
<comment type="caution">
    <text evidence="7">The sequence shown here is derived from an EMBL/GenBank/DDBJ whole genome shotgun (WGS) entry which is preliminary data.</text>
</comment>
<keyword evidence="3 5" id="KW-0732">Signal</keyword>
<evidence type="ECO:0000256" key="2">
    <source>
        <dbReference type="ARBA" id="ARBA00010333"/>
    </source>
</evidence>
<name>A0A074VAG8_9NEIS</name>
<dbReference type="InterPro" id="IPR001638">
    <property type="entry name" value="Solute-binding_3/MltF_N"/>
</dbReference>
<proteinExistence type="inferred from homology"/>
<organism evidence="7 8">
    <name type="scientific">Snodgrassella alvi SCGC AB-598-J21</name>
    <dbReference type="NCBI Taxonomy" id="1385367"/>
    <lineage>
        <taxon>Bacteria</taxon>
        <taxon>Pseudomonadati</taxon>
        <taxon>Pseudomonadota</taxon>
        <taxon>Betaproteobacteria</taxon>
        <taxon>Neisseriales</taxon>
        <taxon>Neisseriaceae</taxon>
        <taxon>Snodgrassella</taxon>
    </lineage>
</organism>
<accession>A0A074VAG8</accession>
<feature type="domain" description="Solute-binding protein family 3/N-terminal" evidence="6">
    <location>
        <begin position="40"/>
        <end position="263"/>
    </location>
</feature>
<dbReference type="PANTHER" id="PTHR35936:SF34">
    <property type="entry name" value="ABC TRANSPORTER EXTRACELLULAR-BINDING PROTEIN YCKB-RELATED"/>
    <property type="match status" value="1"/>
</dbReference>
<sequence length="266" mass="28963">MQNAIRNFLFGSVVAVALAACGGESASGTASSSGESTSQKVVMGLDDSFPPMGFRNEKNELVGFDIDMAREAAKRAGLNVELKPIDWSAKESELNSKRVDMLWNGLTITPQRQQQLLLSKPYMDNHQIIVVRPDSGINTKADLNGKIVAVQDGSSAVDAVEADQNTAKSFKELKKYADNVTALMDVSAKRVDALVVDEVVGRYYVSKKPNEYKVLGDNFGTEQYAVAFRKDDQALEQKIQGALDSMKADGTSAKIATKWFGKDIIK</sequence>
<feature type="signal peptide" evidence="5">
    <location>
        <begin position="1"/>
        <end position="19"/>
    </location>
</feature>
<feature type="chain" id="PRO_5001700482" evidence="5">
    <location>
        <begin position="20"/>
        <end position="266"/>
    </location>
</feature>
<evidence type="ECO:0000256" key="3">
    <source>
        <dbReference type="ARBA" id="ARBA00022729"/>
    </source>
</evidence>
<protein>
    <submittedName>
        <fullName evidence="7">ABC-type amino acid transport/signal transduction system, periplasmic component/domain</fullName>
    </submittedName>
</protein>
<dbReference type="GO" id="GO:0030313">
    <property type="term" value="C:cell envelope"/>
    <property type="evidence" value="ECO:0007669"/>
    <property type="project" value="UniProtKB-SubCell"/>
</dbReference>
<dbReference type="SMART" id="SM00062">
    <property type="entry name" value="PBPb"/>
    <property type="match status" value="1"/>
</dbReference>
<dbReference type="AlphaFoldDB" id="A0A074VAG8"/>
<dbReference type="SUPFAM" id="SSF53850">
    <property type="entry name" value="Periplasmic binding protein-like II"/>
    <property type="match status" value="1"/>
</dbReference>
<dbReference type="InterPro" id="IPR018313">
    <property type="entry name" value="SBP_3_CS"/>
</dbReference>
<comment type="subcellular location">
    <subcellularLocation>
        <location evidence="1">Cell envelope</location>
    </subcellularLocation>
</comment>
<evidence type="ECO:0000256" key="5">
    <source>
        <dbReference type="SAM" id="SignalP"/>
    </source>
</evidence>
<dbReference type="Proteomes" id="UP000027644">
    <property type="component" value="Unassembled WGS sequence"/>
</dbReference>
<evidence type="ECO:0000256" key="1">
    <source>
        <dbReference type="ARBA" id="ARBA00004196"/>
    </source>
</evidence>
<reference evidence="7 8" key="1">
    <citation type="journal article" date="2014" name="PLoS Genet.">
        <title>Hidden diversity in honey bee gut symbionts detected by single-cell genomics.</title>
        <authorList>
            <person name="Engel P."/>
            <person name="Stepanauskas R."/>
            <person name="Moran N."/>
        </authorList>
    </citation>
    <scope>NUCLEOTIDE SEQUENCE [LARGE SCALE GENOMIC DNA]</scope>
    <source>
        <strain evidence="7 8">SCGC AB-598-J21</strain>
    </source>
</reference>
<dbReference type="CDD" id="cd00996">
    <property type="entry name" value="PBP2_AatB_like"/>
    <property type="match status" value="1"/>
</dbReference>
<dbReference type="Gene3D" id="3.40.190.10">
    <property type="entry name" value="Periplasmic binding protein-like II"/>
    <property type="match status" value="2"/>
</dbReference>
<dbReference type="PROSITE" id="PS01039">
    <property type="entry name" value="SBP_BACTERIAL_3"/>
    <property type="match status" value="1"/>
</dbReference>
<evidence type="ECO:0000256" key="4">
    <source>
        <dbReference type="RuleBase" id="RU003744"/>
    </source>
</evidence>
<dbReference type="EMBL" id="AVQL01000443">
    <property type="protein sequence ID" value="KEQ00862.1"/>
    <property type="molecule type" value="Genomic_DNA"/>
</dbReference>
<comment type="similarity">
    <text evidence="2 4">Belongs to the bacterial solute-binding protein 3 family.</text>
</comment>
<dbReference type="PROSITE" id="PS51257">
    <property type="entry name" value="PROKAR_LIPOPROTEIN"/>
    <property type="match status" value="1"/>
</dbReference>
<evidence type="ECO:0000313" key="7">
    <source>
        <dbReference type="EMBL" id="KEQ00862.1"/>
    </source>
</evidence>
<evidence type="ECO:0000313" key="8">
    <source>
        <dbReference type="Proteomes" id="UP000027644"/>
    </source>
</evidence>
<dbReference type="PANTHER" id="PTHR35936">
    <property type="entry name" value="MEMBRANE-BOUND LYTIC MUREIN TRANSGLYCOSYLASE F"/>
    <property type="match status" value="1"/>
</dbReference>